<dbReference type="Proteomes" id="UP000255066">
    <property type="component" value="Unassembled WGS sequence"/>
</dbReference>
<dbReference type="GO" id="GO:0015035">
    <property type="term" value="F:protein-disulfide reductase activity"/>
    <property type="evidence" value="ECO:0007669"/>
    <property type="project" value="UniProtKB-UniRule"/>
</dbReference>
<evidence type="ECO:0000256" key="2">
    <source>
        <dbReference type="ARBA" id="ARBA00022448"/>
    </source>
</evidence>
<dbReference type="CDD" id="cd02947">
    <property type="entry name" value="TRX_family"/>
    <property type="match status" value="1"/>
</dbReference>
<evidence type="ECO:0000256" key="1">
    <source>
        <dbReference type="ARBA" id="ARBA00008987"/>
    </source>
</evidence>
<dbReference type="PROSITE" id="PS00194">
    <property type="entry name" value="THIOREDOXIN_1"/>
    <property type="match status" value="1"/>
</dbReference>
<evidence type="ECO:0000256" key="5">
    <source>
        <dbReference type="ARBA" id="ARBA00023284"/>
    </source>
</evidence>
<dbReference type="EMBL" id="UGNW01000001">
    <property type="protein sequence ID" value="STX33254.1"/>
    <property type="molecule type" value="Genomic_DNA"/>
</dbReference>
<dbReference type="PRINTS" id="PR00421">
    <property type="entry name" value="THIOREDOXIN"/>
</dbReference>
<dbReference type="PANTHER" id="PTHR45663">
    <property type="entry name" value="GEO12009P1"/>
    <property type="match status" value="1"/>
</dbReference>
<dbReference type="InterPro" id="IPR036249">
    <property type="entry name" value="Thioredoxin-like_sf"/>
</dbReference>
<dbReference type="SUPFAM" id="SSF52833">
    <property type="entry name" value="Thioredoxin-like"/>
    <property type="match status" value="1"/>
</dbReference>
<dbReference type="STRING" id="28083.Lbir_2337"/>
<keyword evidence="5 9" id="KW-0676">Redox-active center</keyword>
<dbReference type="PANTHER" id="PTHR45663:SF11">
    <property type="entry name" value="GEO12009P1"/>
    <property type="match status" value="1"/>
</dbReference>
<evidence type="ECO:0000256" key="6">
    <source>
        <dbReference type="NCBIfam" id="TIGR01068"/>
    </source>
</evidence>
<dbReference type="RefSeq" id="WP_058524345.1">
    <property type="nucleotide sequence ID" value="NZ_CAAAHV010000007.1"/>
</dbReference>
<reference evidence="11 13" key="1">
    <citation type="submission" date="2015-11" db="EMBL/GenBank/DDBJ databases">
        <title>Genomic analysis of 38 Legionella species identifies large and diverse effector repertoires.</title>
        <authorList>
            <person name="Burstein D."/>
            <person name="Amaro F."/>
            <person name="Zusman T."/>
            <person name="Lifshitz Z."/>
            <person name="Cohen O."/>
            <person name="Gilbert J.A."/>
            <person name="Pupko T."/>
            <person name="Shuman H.A."/>
            <person name="Segal G."/>
        </authorList>
    </citation>
    <scope>NUCLEOTIDE SEQUENCE [LARGE SCALE GENOMIC DNA]</scope>
    <source>
        <strain evidence="11 13">CDC#1407-AL-14</strain>
    </source>
</reference>
<evidence type="ECO:0000259" key="10">
    <source>
        <dbReference type="PROSITE" id="PS51352"/>
    </source>
</evidence>
<evidence type="ECO:0000256" key="3">
    <source>
        <dbReference type="ARBA" id="ARBA00022982"/>
    </source>
</evidence>
<name>A0A378IMD6_9GAMM</name>
<feature type="site" description="Deprotonates C-terminal active site Cys" evidence="8">
    <location>
        <position position="27"/>
    </location>
</feature>
<evidence type="ECO:0000256" key="9">
    <source>
        <dbReference type="PIRSR" id="PIRSR000077-4"/>
    </source>
</evidence>
<feature type="domain" description="Thioredoxin" evidence="10">
    <location>
        <begin position="2"/>
        <end position="108"/>
    </location>
</feature>
<dbReference type="GO" id="GO:0045454">
    <property type="term" value="P:cell redox homeostasis"/>
    <property type="evidence" value="ECO:0007669"/>
    <property type="project" value="TreeGrafter"/>
</dbReference>
<dbReference type="GO" id="GO:0005829">
    <property type="term" value="C:cytosol"/>
    <property type="evidence" value="ECO:0007669"/>
    <property type="project" value="TreeGrafter"/>
</dbReference>
<keyword evidence="4 9" id="KW-1015">Disulfide bond</keyword>
<evidence type="ECO:0000313" key="14">
    <source>
        <dbReference type="Proteomes" id="UP000255066"/>
    </source>
</evidence>
<evidence type="ECO:0000313" key="13">
    <source>
        <dbReference type="Proteomes" id="UP000054735"/>
    </source>
</evidence>
<dbReference type="InterPro" id="IPR013766">
    <property type="entry name" value="Thioredoxin_domain"/>
</dbReference>
<evidence type="ECO:0000256" key="8">
    <source>
        <dbReference type="PIRSR" id="PIRSR000077-1"/>
    </source>
</evidence>
<dbReference type="Pfam" id="PF00085">
    <property type="entry name" value="Thioredoxin"/>
    <property type="match status" value="1"/>
</dbReference>
<dbReference type="PIRSF" id="PIRSF000077">
    <property type="entry name" value="Thioredoxin"/>
    <property type="match status" value="1"/>
</dbReference>
<proteinExistence type="inferred from homology"/>
<keyword evidence="2" id="KW-0813">Transport</keyword>
<dbReference type="FunFam" id="3.40.30.10:FF:000001">
    <property type="entry name" value="Thioredoxin"/>
    <property type="match status" value="1"/>
</dbReference>
<dbReference type="NCBIfam" id="TIGR01068">
    <property type="entry name" value="thioredoxin"/>
    <property type="match status" value="1"/>
</dbReference>
<gene>
    <name evidence="12" type="primary">trxA_2</name>
    <name evidence="11" type="ORF">Lbir_2337</name>
    <name evidence="12" type="ORF">NCTC12437_03075</name>
</gene>
<sequence>MSEHIKTVTDASFSQDVLNSTKPVLVDFWAEWCGPCRALTPILEDVAASHHENITFAKVNIDENPQTPSKYGVMSIPTLIIFKNGQVAAMKMGLLSKSQLTAFVESNS</sequence>
<evidence type="ECO:0000313" key="11">
    <source>
        <dbReference type="EMBL" id="KTC68804.1"/>
    </source>
</evidence>
<dbReference type="PROSITE" id="PS51352">
    <property type="entry name" value="THIOREDOXIN_2"/>
    <property type="match status" value="1"/>
</dbReference>
<evidence type="ECO:0000256" key="4">
    <source>
        <dbReference type="ARBA" id="ARBA00023157"/>
    </source>
</evidence>
<accession>A0A378IMD6</accession>
<keyword evidence="3" id="KW-0249">Electron transport</keyword>
<feature type="site" description="Contributes to redox potential value" evidence="8">
    <location>
        <position position="34"/>
    </location>
</feature>
<evidence type="ECO:0000256" key="7">
    <source>
        <dbReference type="PIRNR" id="PIRNR000077"/>
    </source>
</evidence>
<dbReference type="EMBL" id="LNXT01000044">
    <property type="protein sequence ID" value="KTC68804.1"/>
    <property type="molecule type" value="Genomic_DNA"/>
</dbReference>
<dbReference type="InterPro" id="IPR005746">
    <property type="entry name" value="Thioredoxin"/>
</dbReference>
<feature type="site" description="Contributes to redox potential value" evidence="8">
    <location>
        <position position="35"/>
    </location>
</feature>
<evidence type="ECO:0000313" key="12">
    <source>
        <dbReference type="EMBL" id="STX33254.1"/>
    </source>
</evidence>
<dbReference type="InterPro" id="IPR017937">
    <property type="entry name" value="Thioredoxin_CS"/>
</dbReference>
<keyword evidence="13" id="KW-1185">Reference proteome</keyword>
<dbReference type="OrthoDB" id="9790390at2"/>
<dbReference type="Gene3D" id="3.40.30.10">
    <property type="entry name" value="Glutaredoxin"/>
    <property type="match status" value="1"/>
</dbReference>
<feature type="active site" description="Nucleophile" evidence="8">
    <location>
        <position position="36"/>
    </location>
</feature>
<protein>
    <recommendedName>
        <fullName evidence="6 7">Thioredoxin</fullName>
    </recommendedName>
</protein>
<comment type="similarity">
    <text evidence="1 7">Belongs to the thioredoxin family.</text>
</comment>
<organism evidence="12 14">
    <name type="scientific">Legionella birminghamensis</name>
    <dbReference type="NCBI Taxonomy" id="28083"/>
    <lineage>
        <taxon>Bacteria</taxon>
        <taxon>Pseudomonadati</taxon>
        <taxon>Pseudomonadota</taxon>
        <taxon>Gammaproteobacteria</taxon>
        <taxon>Legionellales</taxon>
        <taxon>Legionellaceae</taxon>
        <taxon>Legionella</taxon>
    </lineage>
</organism>
<feature type="disulfide bond" description="Redox-active" evidence="9">
    <location>
        <begin position="33"/>
        <end position="36"/>
    </location>
</feature>
<reference evidence="12 14" key="2">
    <citation type="submission" date="2018-06" db="EMBL/GenBank/DDBJ databases">
        <authorList>
            <consortium name="Pathogen Informatics"/>
            <person name="Doyle S."/>
        </authorList>
    </citation>
    <scope>NUCLEOTIDE SEQUENCE [LARGE SCALE GENOMIC DNA]</scope>
    <source>
        <strain evidence="12 14">NCTC12437</strain>
    </source>
</reference>
<feature type="active site" description="Nucleophile" evidence="8">
    <location>
        <position position="33"/>
    </location>
</feature>
<dbReference type="AlphaFoldDB" id="A0A378IMD6"/>
<dbReference type="Proteomes" id="UP000054735">
    <property type="component" value="Unassembled WGS sequence"/>
</dbReference>